<evidence type="ECO:0000256" key="1">
    <source>
        <dbReference type="SAM" id="MobiDB-lite"/>
    </source>
</evidence>
<gene>
    <name evidence="2" type="ORF">SAMN05216600_12612</name>
</gene>
<name>A0ABY1BQM6_9PSED</name>
<evidence type="ECO:0000313" key="3">
    <source>
        <dbReference type="Proteomes" id="UP000198512"/>
    </source>
</evidence>
<keyword evidence="3" id="KW-1185">Reference proteome</keyword>
<dbReference type="Proteomes" id="UP000198512">
    <property type="component" value="Unassembled WGS sequence"/>
</dbReference>
<evidence type="ECO:0000313" key="2">
    <source>
        <dbReference type="EMBL" id="SER38244.1"/>
    </source>
</evidence>
<reference evidence="2 3" key="1">
    <citation type="submission" date="2016-10" db="EMBL/GenBank/DDBJ databases">
        <authorList>
            <person name="Varghese N."/>
            <person name="Submissions S."/>
        </authorList>
    </citation>
    <scope>NUCLEOTIDE SEQUENCE [LARGE SCALE GENOMIC DNA]</scope>
    <source>
        <strain evidence="2 3">CIP 109853</strain>
    </source>
</reference>
<dbReference type="EMBL" id="FOFP01000026">
    <property type="protein sequence ID" value="SER38244.1"/>
    <property type="molecule type" value="Genomic_DNA"/>
</dbReference>
<organism evidence="2 3">
    <name type="scientific">Pseudomonas cuatrocienegasensis</name>
    <dbReference type="NCBI Taxonomy" id="543360"/>
    <lineage>
        <taxon>Bacteria</taxon>
        <taxon>Pseudomonadati</taxon>
        <taxon>Pseudomonadota</taxon>
        <taxon>Gammaproteobacteria</taxon>
        <taxon>Pseudomonadales</taxon>
        <taxon>Pseudomonadaceae</taxon>
        <taxon>Pseudomonas</taxon>
    </lineage>
</organism>
<comment type="caution">
    <text evidence="2">The sequence shown here is derived from an EMBL/GenBank/DDBJ whole genome shotgun (WGS) entry which is preliminary data.</text>
</comment>
<feature type="compositionally biased region" description="Polar residues" evidence="1">
    <location>
        <begin position="46"/>
        <end position="55"/>
    </location>
</feature>
<accession>A0ABY1BQM6</accession>
<protein>
    <recommendedName>
        <fullName evidence="4">Tumour necrosis factor receptor superfamily member 19</fullName>
    </recommendedName>
</protein>
<proteinExistence type="predicted"/>
<dbReference type="RefSeq" id="WP_069521447.1">
    <property type="nucleotide sequence ID" value="NZ_FOFP01000026.1"/>
</dbReference>
<sequence length="61" mass="6484">MLMLIILLAVLVSVLLAMLGSALLMGNALCESHYLNDLDDARSAEPESTPNSAWQDNALPG</sequence>
<evidence type="ECO:0008006" key="4">
    <source>
        <dbReference type="Google" id="ProtNLM"/>
    </source>
</evidence>
<feature type="region of interest" description="Disordered" evidence="1">
    <location>
        <begin position="40"/>
        <end position="61"/>
    </location>
</feature>